<reference evidence="1" key="1">
    <citation type="submission" date="2018-02" db="EMBL/GenBank/DDBJ databases">
        <title>Rhizophora mucronata_Transcriptome.</title>
        <authorList>
            <person name="Meera S.P."/>
            <person name="Sreeshan A."/>
            <person name="Augustine A."/>
        </authorList>
    </citation>
    <scope>NUCLEOTIDE SEQUENCE</scope>
    <source>
        <tissue evidence="1">Leaf</tissue>
    </source>
</reference>
<protein>
    <submittedName>
        <fullName evidence="1">Uncharacterized protein MANES_11G028900</fullName>
    </submittedName>
</protein>
<proteinExistence type="predicted"/>
<accession>A0A2P2P578</accession>
<organism evidence="1">
    <name type="scientific">Rhizophora mucronata</name>
    <name type="common">Asiatic mangrove</name>
    <dbReference type="NCBI Taxonomy" id="61149"/>
    <lineage>
        <taxon>Eukaryota</taxon>
        <taxon>Viridiplantae</taxon>
        <taxon>Streptophyta</taxon>
        <taxon>Embryophyta</taxon>
        <taxon>Tracheophyta</taxon>
        <taxon>Spermatophyta</taxon>
        <taxon>Magnoliopsida</taxon>
        <taxon>eudicotyledons</taxon>
        <taxon>Gunneridae</taxon>
        <taxon>Pentapetalae</taxon>
        <taxon>rosids</taxon>
        <taxon>fabids</taxon>
        <taxon>Malpighiales</taxon>
        <taxon>Rhizophoraceae</taxon>
        <taxon>Rhizophora</taxon>
    </lineage>
</organism>
<name>A0A2P2P578_RHIMU</name>
<sequence length="13" mass="1591">MIVRRMEQKELSA</sequence>
<dbReference type="EMBL" id="GGEC01069383">
    <property type="protein sequence ID" value="MBX49867.1"/>
    <property type="molecule type" value="Transcribed_RNA"/>
</dbReference>
<evidence type="ECO:0000313" key="1">
    <source>
        <dbReference type="EMBL" id="MBX49867.1"/>
    </source>
</evidence>